<protein>
    <submittedName>
        <fullName evidence="1">PhnD/SsuA/transferrin family substrate-binding protein</fullName>
    </submittedName>
</protein>
<comment type="caution">
    <text evidence="1">The sequence shown here is derived from an EMBL/GenBank/DDBJ whole genome shotgun (WGS) entry which is preliminary data.</text>
</comment>
<organism evidence="1 2">
    <name type="scientific">Vibrio tetraodonis subsp. pristinus</name>
    <dbReference type="NCBI Taxonomy" id="2695891"/>
    <lineage>
        <taxon>Bacteria</taxon>
        <taxon>Pseudomonadati</taxon>
        <taxon>Pseudomonadota</taxon>
        <taxon>Gammaproteobacteria</taxon>
        <taxon>Vibrionales</taxon>
        <taxon>Vibrionaceae</taxon>
        <taxon>Vibrio</taxon>
    </lineage>
</organism>
<dbReference type="AlphaFoldDB" id="A0A6L8LRD4"/>
<proteinExistence type="predicted"/>
<sequence>MKKFILIIILCIYSTIGVSKTLTFGVVPQQSASRLAEQWAPLISYISTQLGQEIVFATTPDIPSFEEKLERGEFDIAYMNPYHYTVYSQQPGYRAAAKAKDKLIRGIIVVRKDSGVTEMGQLQDEKLAFPSPAAFAATILTQSYLKQANIDFTPAYVSSHDSVYLSVAKGFFPAGGGILRTFNALPQSTRDQLTPIWTTDGFTPHAIAVHPRINDQTELELKAALEQVHTASVVKHQLDQLKITGFVSAQDSDWDDIRSLNIKVLD</sequence>
<dbReference type="PANTHER" id="PTHR35841">
    <property type="entry name" value="PHOSPHONATES-BINDING PERIPLASMIC PROTEIN"/>
    <property type="match status" value="1"/>
</dbReference>
<dbReference type="SUPFAM" id="SSF53850">
    <property type="entry name" value="Periplasmic binding protein-like II"/>
    <property type="match status" value="1"/>
</dbReference>
<dbReference type="RefSeq" id="WP_160927657.1">
    <property type="nucleotide sequence ID" value="NZ_WWEU01000001.1"/>
</dbReference>
<dbReference type="EMBL" id="WWEU01000001">
    <property type="protein sequence ID" value="MYM58651.1"/>
    <property type="molecule type" value="Genomic_DNA"/>
</dbReference>
<dbReference type="Pfam" id="PF12974">
    <property type="entry name" value="Phosphonate-bd"/>
    <property type="match status" value="1"/>
</dbReference>
<gene>
    <name evidence="1" type="ORF">GTG28_05390</name>
</gene>
<keyword evidence="2" id="KW-1185">Reference proteome</keyword>
<name>A0A6L8LRD4_9VIBR</name>
<reference evidence="1 2" key="1">
    <citation type="submission" date="2020-01" db="EMBL/GenBank/DDBJ databases">
        <title>Draft Genome Sequence of Vibrio sp. strain OCN044, Isolated from a Healthy Coral at Palmyra Atoll.</title>
        <authorList>
            <person name="Videau P."/>
            <person name="Loughran R."/>
            <person name="Esquivel A."/>
            <person name="Deadmond M."/>
            <person name="Paddock B.E."/>
            <person name="Saw J.H."/>
            <person name="Ushijima B."/>
        </authorList>
    </citation>
    <scope>NUCLEOTIDE SEQUENCE [LARGE SCALE GENOMIC DNA]</scope>
    <source>
        <strain evidence="1 2">OCN044</strain>
    </source>
</reference>
<accession>A0A6L8LRD4</accession>
<evidence type="ECO:0000313" key="2">
    <source>
        <dbReference type="Proteomes" id="UP000478571"/>
    </source>
</evidence>
<evidence type="ECO:0000313" key="1">
    <source>
        <dbReference type="EMBL" id="MYM58651.1"/>
    </source>
</evidence>
<dbReference type="Gene3D" id="3.40.190.10">
    <property type="entry name" value="Periplasmic binding protein-like II"/>
    <property type="match status" value="2"/>
</dbReference>
<dbReference type="Proteomes" id="UP000478571">
    <property type="component" value="Unassembled WGS sequence"/>
</dbReference>
<dbReference type="PANTHER" id="PTHR35841:SF1">
    <property type="entry name" value="PHOSPHONATES-BINDING PERIPLASMIC PROTEIN"/>
    <property type="match status" value="1"/>
</dbReference>